<protein>
    <submittedName>
        <fullName evidence="2">Uncharacterized protein</fullName>
    </submittedName>
</protein>
<gene>
    <name evidence="2" type="ORF">GWK47_054888</name>
</gene>
<name>A0A8J4Y5P1_CHIOP</name>
<proteinExistence type="predicted"/>
<dbReference type="EMBL" id="JACEEZ010018013">
    <property type="protein sequence ID" value="KAG0717221.1"/>
    <property type="molecule type" value="Genomic_DNA"/>
</dbReference>
<evidence type="ECO:0000313" key="3">
    <source>
        <dbReference type="Proteomes" id="UP000770661"/>
    </source>
</evidence>
<feature type="region of interest" description="Disordered" evidence="1">
    <location>
        <begin position="87"/>
        <end position="132"/>
    </location>
</feature>
<comment type="caution">
    <text evidence="2">The sequence shown here is derived from an EMBL/GenBank/DDBJ whole genome shotgun (WGS) entry which is preliminary data.</text>
</comment>
<evidence type="ECO:0000313" key="2">
    <source>
        <dbReference type="EMBL" id="KAG0717221.1"/>
    </source>
</evidence>
<dbReference type="AlphaFoldDB" id="A0A8J4Y5P1"/>
<sequence>MCPYHYLAGGLKPSTPIGPPTLQLCFSLRDVRDSGRKNVPHPGDAATKCVCWLAQERGTSTAHHWKAPFRASVVIWGGCRPPNQVGTPAPVPGGIPQPRKTLRCSSDRRTPRARTGRVGGGSGGSRIHHSQGRRGYFHPECGLPRIQEGGRTLKKARIWGPFRQELPPCRGSGTLAGRDPVEAFFSMCLMWPSKTFCSRSPLYSQNL</sequence>
<organism evidence="2 3">
    <name type="scientific">Chionoecetes opilio</name>
    <name type="common">Atlantic snow crab</name>
    <name type="synonym">Cancer opilio</name>
    <dbReference type="NCBI Taxonomy" id="41210"/>
    <lineage>
        <taxon>Eukaryota</taxon>
        <taxon>Metazoa</taxon>
        <taxon>Ecdysozoa</taxon>
        <taxon>Arthropoda</taxon>
        <taxon>Crustacea</taxon>
        <taxon>Multicrustacea</taxon>
        <taxon>Malacostraca</taxon>
        <taxon>Eumalacostraca</taxon>
        <taxon>Eucarida</taxon>
        <taxon>Decapoda</taxon>
        <taxon>Pleocyemata</taxon>
        <taxon>Brachyura</taxon>
        <taxon>Eubrachyura</taxon>
        <taxon>Majoidea</taxon>
        <taxon>Majidae</taxon>
        <taxon>Chionoecetes</taxon>
    </lineage>
</organism>
<dbReference type="Proteomes" id="UP000770661">
    <property type="component" value="Unassembled WGS sequence"/>
</dbReference>
<keyword evidence="3" id="KW-1185">Reference proteome</keyword>
<accession>A0A8J4Y5P1</accession>
<reference evidence="2" key="1">
    <citation type="submission" date="2020-07" db="EMBL/GenBank/DDBJ databases">
        <title>The High-quality genome of the commercially important snow crab, Chionoecetes opilio.</title>
        <authorList>
            <person name="Jeong J.-H."/>
            <person name="Ryu S."/>
        </authorList>
    </citation>
    <scope>NUCLEOTIDE SEQUENCE</scope>
    <source>
        <strain evidence="2">MADBK_172401_WGS</strain>
        <tissue evidence="2">Digestive gland</tissue>
    </source>
</reference>
<evidence type="ECO:0000256" key="1">
    <source>
        <dbReference type="SAM" id="MobiDB-lite"/>
    </source>
</evidence>